<reference evidence="1 2" key="1">
    <citation type="submission" date="2018-06" db="EMBL/GenBank/DDBJ databases">
        <authorList>
            <consortium name="Pathogen Informatics"/>
            <person name="Doyle S."/>
        </authorList>
    </citation>
    <scope>NUCLEOTIDE SEQUENCE [LARGE SCALE GENOMIC DNA]</scope>
    <source>
        <strain evidence="1 2">NCTC11179</strain>
    </source>
</reference>
<sequence length="85" mass="9810">MFYTSELEYIIFDENAFNEVFSSFYTEKIPAESAPINEDLLVNLIKPFCFKIQIPAFTIEQCKGHFDNYPIVPGVFYNGSIIRGN</sequence>
<keyword evidence="2" id="KW-1185">Reference proteome</keyword>
<dbReference type="EMBL" id="UGQL01000001">
    <property type="protein sequence ID" value="STZ26891.1"/>
    <property type="molecule type" value="Genomic_DNA"/>
</dbReference>
<name>A0A378RKT8_MYROD</name>
<accession>A0A378RKT8</accession>
<protein>
    <submittedName>
        <fullName evidence="1">Uncharacterized protein</fullName>
    </submittedName>
</protein>
<organism evidence="1 2">
    <name type="scientific">Myroides odoratus</name>
    <name type="common">Flavobacterium odoratum</name>
    <dbReference type="NCBI Taxonomy" id="256"/>
    <lineage>
        <taxon>Bacteria</taxon>
        <taxon>Pseudomonadati</taxon>
        <taxon>Bacteroidota</taxon>
        <taxon>Flavobacteriia</taxon>
        <taxon>Flavobacteriales</taxon>
        <taxon>Flavobacteriaceae</taxon>
        <taxon>Myroides</taxon>
    </lineage>
</organism>
<evidence type="ECO:0000313" key="2">
    <source>
        <dbReference type="Proteomes" id="UP000255024"/>
    </source>
</evidence>
<dbReference type="AlphaFoldDB" id="A0A378RKT8"/>
<proteinExistence type="predicted"/>
<gene>
    <name evidence="1" type="ORF">NCTC11179_00418</name>
</gene>
<evidence type="ECO:0000313" key="1">
    <source>
        <dbReference type="EMBL" id="STZ26891.1"/>
    </source>
</evidence>
<dbReference type="Proteomes" id="UP000255024">
    <property type="component" value="Unassembled WGS sequence"/>
</dbReference>